<evidence type="ECO:0000313" key="2">
    <source>
        <dbReference type="Proteomes" id="UP001251524"/>
    </source>
</evidence>
<comment type="caution">
    <text evidence="1">The sequence shown here is derived from an EMBL/GenBank/DDBJ whole genome shotgun (WGS) entry which is preliminary data.</text>
</comment>
<accession>A0ABU1WEA1</accession>
<name>A0ABU1WEA1_9GAMM</name>
<dbReference type="RefSeq" id="WP_310063988.1">
    <property type="nucleotide sequence ID" value="NZ_JAVDVY010000003.1"/>
</dbReference>
<dbReference type="Pfam" id="PF04343">
    <property type="entry name" value="DUF488"/>
    <property type="match status" value="1"/>
</dbReference>
<protein>
    <submittedName>
        <fullName evidence="1">Uncharacterized protein (DUF488 family)</fullName>
    </submittedName>
</protein>
<dbReference type="EMBL" id="JAVDVY010000003">
    <property type="protein sequence ID" value="MDR7135920.1"/>
    <property type="molecule type" value="Genomic_DNA"/>
</dbReference>
<proteinExistence type="predicted"/>
<reference evidence="1 2" key="1">
    <citation type="submission" date="2023-07" db="EMBL/GenBank/DDBJ databases">
        <title>Sorghum-associated microbial communities from plants grown in Nebraska, USA.</title>
        <authorList>
            <person name="Schachtman D."/>
        </authorList>
    </citation>
    <scope>NUCLEOTIDE SEQUENCE [LARGE SCALE GENOMIC DNA]</scope>
    <source>
        <strain evidence="1 2">BE198</strain>
    </source>
</reference>
<dbReference type="PANTHER" id="PTHR39337:SF1">
    <property type="entry name" value="BLR5642 PROTEIN"/>
    <property type="match status" value="1"/>
</dbReference>
<dbReference type="PANTHER" id="PTHR39337">
    <property type="entry name" value="BLR5642 PROTEIN"/>
    <property type="match status" value="1"/>
</dbReference>
<evidence type="ECO:0000313" key="1">
    <source>
        <dbReference type="EMBL" id="MDR7135920.1"/>
    </source>
</evidence>
<gene>
    <name evidence="1" type="ORF">J2X06_003138</name>
</gene>
<dbReference type="Proteomes" id="UP001251524">
    <property type="component" value="Unassembled WGS sequence"/>
</dbReference>
<sequence length="187" mass="20697">MPDDAPGTLWTIGHSTRDWPTFLGLLTQAGIVNLVDVRRFDGSRRHPQFSGEAMADALAEAGMRYVPMPELGGRRTPAPDSPNTAWRNAAFRGYADYMATAPYRQARDRLASLARQARTAVMCAEAVWWQCHRGLIADDFKASGWLVIHLMAHGRQDEHPFTSAARIVEGRLVYSPASDADKQGALF</sequence>
<dbReference type="InterPro" id="IPR014519">
    <property type="entry name" value="UCP024492"/>
</dbReference>
<keyword evidence="2" id="KW-1185">Reference proteome</keyword>
<dbReference type="PIRSF" id="PIRSF024492">
    <property type="entry name" value="UCP024492"/>
    <property type="match status" value="1"/>
</dbReference>
<dbReference type="InterPro" id="IPR007438">
    <property type="entry name" value="DUF488"/>
</dbReference>
<organism evidence="1 2">
    <name type="scientific">Lysobacter niastensis</name>
    <dbReference type="NCBI Taxonomy" id="380629"/>
    <lineage>
        <taxon>Bacteria</taxon>
        <taxon>Pseudomonadati</taxon>
        <taxon>Pseudomonadota</taxon>
        <taxon>Gammaproteobacteria</taxon>
        <taxon>Lysobacterales</taxon>
        <taxon>Lysobacteraceae</taxon>
        <taxon>Lysobacter</taxon>
    </lineage>
</organism>